<feature type="transmembrane region" description="Helical" evidence="1">
    <location>
        <begin position="668"/>
        <end position="690"/>
    </location>
</feature>
<feature type="chain" id="PRO_5003290722" description="Acyltransferase 3 domain-containing protein" evidence="2">
    <location>
        <begin position="24"/>
        <end position="705"/>
    </location>
</feature>
<evidence type="ECO:0000259" key="3">
    <source>
        <dbReference type="Pfam" id="PF01757"/>
    </source>
</evidence>
<keyword evidence="1" id="KW-1133">Transmembrane helix</keyword>
<feature type="signal peptide" evidence="2">
    <location>
        <begin position="1"/>
        <end position="23"/>
    </location>
</feature>
<keyword evidence="5" id="KW-1185">Reference proteome</keyword>
<dbReference type="GO" id="GO:0016747">
    <property type="term" value="F:acyltransferase activity, transferring groups other than amino-acyl groups"/>
    <property type="evidence" value="ECO:0007669"/>
    <property type="project" value="InterPro"/>
</dbReference>
<dbReference type="AlphaFoldDB" id="F2U4M9"/>
<dbReference type="KEGG" id="sre:PTSG_03249"/>
<feature type="transmembrane region" description="Helical" evidence="1">
    <location>
        <begin position="354"/>
        <end position="376"/>
    </location>
</feature>
<dbReference type="Proteomes" id="UP000007799">
    <property type="component" value="Unassembled WGS sequence"/>
</dbReference>
<evidence type="ECO:0000313" key="5">
    <source>
        <dbReference type="Proteomes" id="UP000007799"/>
    </source>
</evidence>
<dbReference type="InParanoid" id="F2U4M9"/>
<dbReference type="GeneID" id="16076418"/>
<feature type="domain" description="Acyltransferase 3" evidence="3">
    <location>
        <begin position="307"/>
        <end position="683"/>
    </location>
</feature>
<evidence type="ECO:0000256" key="2">
    <source>
        <dbReference type="SAM" id="SignalP"/>
    </source>
</evidence>
<dbReference type="InterPro" id="IPR002656">
    <property type="entry name" value="Acyl_transf_3_dom"/>
</dbReference>
<evidence type="ECO:0000313" key="4">
    <source>
        <dbReference type="EMBL" id="EGD82595.1"/>
    </source>
</evidence>
<feature type="transmembrane region" description="Helical" evidence="1">
    <location>
        <begin position="459"/>
        <end position="480"/>
    </location>
</feature>
<organism evidence="5">
    <name type="scientific">Salpingoeca rosetta (strain ATCC 50818 / BSB-021)</name>
    <dbReference type="NCBI Taxonomy" id="946362"/>
    <lineage>
        <taxon>Eukaryota</taxon>
        <taxon>Choanoflagellata</taxon>
        <taxon>Craspedida</taxon>
        <taxon>Salpingoecidae</taxon>
        <taxon>Salpingoeca</taxon>
    </lineage>
</organism>
<feature type="transmembrane region" description="Helical" evidence="1">
    <location>
        <begin position="635"/>
        <end position="656"/>
    </location>
</feature>
<name>F2U4M9_SALR5</name>
<reference evidence="4" key="1">
    <citation type="submission" date="2009-08" db="EMBL/GenBank/DDBJ databases">
        <title>Annotation of Salpingoeca rosetta.</title>
        <authorList>
            <consortium name="The Broad Institute Genome Sequencing Platform"/>
            <person name="Russ C."/>
            <person name="Cuomo C."/>
            <person name="Burger G."/>
            <person name="Gray M.W."/>
            <person name="Holland P.W.H."/>
            <person name="King N."/>
            <person name="Lang F.B.F."/>
            <person name="Roger A.J."/>
            <person name="Ruiz-Trillo I."/>
            <person name="Young S.K."/>
            <person name="Zeng Q."/>
            <person name="Gargeya S."/>
            <person name="Alvarado L."/>
            <person name="Berlin A."/>
            <person name="Chapman S.B."/>
            <person name="Chen Z."/>
            <person name="Freedman E."/>
            <person name="Gellesch M."/>
            <person name="Goldberg J."/>
            <person name="Griggs A."/>
            <person name="Gujja S."/>
            <person name="Heilman E."/>
            <person name="Heiman D."/>
            <person name="Howarth C."/>
            <person name="Mehta T."/>
            <person name="Neiman D."/>
            <person name="Pearson M."/>
            <person name="Roberts A."/>
            <person name="Saif S."/>
            <person name="Shea T."/>
            <person name="Shenoy N."/>
            <person name="Sisk P."/>
            <person name="Stolte C."/>
            <person name="Sykes S."/>
            <person name="White J."/>
            <person name="Yandava C."/>
            <person name="Haas B."/>
            <person name="Nusbaum C."/>
            <person name="Birren B."/>
        </authorList>
    </citation>
    <scope>NUCLEOTIDE SEQUENCE [LARGE SCALE GENOMIC DNA]</scope>
    <source>
        <strain evidence="4">ATCC 50818</strain>
    </source>
</reference>
<dbReference type="Pfam" id="PF01757">
    <property type="entry name" value="Acyl_transf_3"/>
    <property type="match status" value="1"/>
</dbReference>
<feature type="transmembrane region" description="Helical" evidence="1">
    <location>
        <begin position="396"/>
        <end position="417"/>
    </location>
</feature>
<keyword evidence="1" id="KW-0812">Transmembrane</keyword>
<dbReference type="PANTHER" id="PTHR11161:SF0">
    <property type="entry name" value="O-ACYLTRANSFERASE LIKE PROTEIN"/>
    <property type="match status" value="1"/>
</dbReference>
<evidence type="ECO:0000256" key="1">
    <source>
        <dbReference type="SAM" id="Phobius"/>
    </source>
</evidence>
<keyword evidence="1" id="KW-0472">Membrane</keyword>
<feature type="transmembrane region" description="Helical" evidence="1">
    <location>
        <begin position="602"/>
        <end position="623"/>
    </location>
</feature>
<feature type="transmembrane region" description="Helical" evidence="1">
    <location>
        <begin position="487"/>
        <end position="506"/>
    </location>
</feature>
<accession>F2U4M9</accession>
<sequence length="705" mass="78470">MMTRSALGTVALALVALLVGSLAISMPCSAAGAGDVSATNNRASSGKGSGESSASLLGLLLTHNPAVSFAALRKSQNVTACVLALSNPKYWPKMLTASGLSINSLGDYEQCVHNYNMEYCVLDGHAHQLAQGVCMPPQCTQQELTMLLYALFAMTPAELGEVLDEEVQPLWDEACNQIQDPKEQEECEQGYQTFREDVIDSYSILRYSEPEMKCGEHKQTTVTAGFVVMLIICLLIIILATIQACRETRVLQGFTEEEKQMLIVSSVNTAPDSFDDGYKESPLLFRAFSIKANLKELLSSSPARTLKSLDGLRAISMFGIILGHTINFQLPGFVGVQNPEEISNELNTWSTQFLISQNFSVDTFFVLSGLLTAYVFIRKFNAGRRIPVFMGMVLRYLRVTPLLAFIVGAYACFFRYFGHGPLWYRFLQELDNCKTGWWQHLLYINNFYPVDYKDQCVPWAWYLADDMQFSIIGLMLLGLYRYSKRAMYTLTWLLVLCGPIATGLVTSHYNVTLTEGDSQNLIYDKPYTRCSAYAIGLLCGCMLANHTEAFRRVSPLTGITSLFVSVGGLLTIMYITAAFNWSSSAPNWTDTGMFVYQALCRPAWSVLLCTLIITCASGYGYAVNWLLTLPFWEPLARLTFAAYLIHPALIRMVYYQRTQLFTLNPVEYSTYFVGFLTAAYVVASVLFIVVEQPSAVFIGALKGGR</sequence>
<dbReference type="OMA" id="SRHEKQW"/>
<gene>
    <name evidence="4" type="ORF">PTSG_03249</name>
</gene>
<feature type="transmembrane region" description="Helical" evidence="1">
    <location>
        <begin position="314"/>
        <end position="334"/>
    </location>
</feature>
<dbReference type="PANTHER" id="PTHR11161">
    <property type="entry name" value="O-ACYLTRANSFERASE"/>
    <property type="match status" value="1"/>
</dbReference>
<feature type="transmembrane region" description="Helical" evidence="1">
    <location>
        <begin position="222"/>
        <end position="242"/>
    </location>
</feature>
<protein>
    <recommendedName>
        <fullName evidence="3">Acyltransferase 3 domain-containing protein</fullName>
    </recommendedName>
</protein>
<dbReference type="EMBL" id="GL832961">
    <property type="protein sequence ID" value="EGD82595.1"/>
    <property type="molecule type" value="Genomic_DNA"/>
</dbReference>
<dbReference type="eggNOG" id="KOG3700">
    <property type="taxonomic scope" value="Eukaryota"/>
</dbReference>
<keyword evidence="2" id="KW-0732">Signal</keyword>
<dbReference type="InterPro" id="IPR052728">
    <property type="entry name" value="O2_lipid_transport_reg"/>
</dbReference>
<proteinExistence type="predicted"/>
<feature type="transmembrane region" description="Helical" evidence="1">
    <location>
        <begin position="556"/>
        <end position="582"/>
    </location>
</feature>
<dbReference type="OrthoDB" id="118951at2759"/>
<dbReference type="RefSeq" id="XP_004995831.1">
    <property type="nucleotide sequence ID" value="XM_004995774.1"/>
</dbReference>